<reference evidence="1" key="1">
    <citation type="submission" date="2020-05" db="EMBL/GenBank/DDBJ databases">
        <authorList>
            <person name="Chiriac C."/>
            <person name="Salcher M."/>
            <person name="Ghai R."/>
            <person name="Kavagutti S V."/>
        </authorList>
    </citation>
    <scope>NUCLEOTIDE SEQUENCE</scope>
</reference>
<proteinExistence type="predicted"/>
<evidence type="ECO:0000313" key="1">
    <source>
        <dbReference type="EMBL" id="CAB4680774.1"/>
    </source>
</evidence>
<name>A0A6J6N798_9ZZZZ</name>
<dbReference type="InterPro" id="IPR042529">
    <property type="entry name" value="IF_2B-like_C"/>
</dbReference>
<organism evidence="1">
    <name type="scientific">freshwater metagenome</name>
    <dbReference type="NCBI Taxonomy" id="449393"/>
    <lineage>
        <taxon>unclassified sequences</taxon>
        <taxon>metagenomes</taxon>
        <taxon>ecological metagenomes</taxon>
    </lineage>
</organism>
<gene>
    <name evidence="1" type="ORF">UFOPK2366_00194</name>
</gene>
<protein>
    <submittedName>
        <fullName evidence="1">Unannotated protein</fullName>
    </submittedName>
</protein>
<dbReference type="InterPro" id="IPR037171">
    <property type="entry name" value="NagB/RpiA_transferase-like"/>
</dbReference>
<dbReference type="AlphaFoldDB" id="A0A6J6N798"/>
<dbReference type="Gene3D" id="3.40.50.10470">
    <property type="entry name" value="Translation initiation factor eif-2b, domain 2"/>
    <property type="match status" value="1"/>
</dbReference>
<accession>A0A6J6N798</accession>
<dbReference type="EMBL" id="CAEZXM010000020">
    <property type="protein sequence ID" value="CAB4680774.1"/>
    <property type="molecule type" value="Genomic_DNA"/>
</dbReference>
<dbReference type="SUPFAM" id="SSF100950">
    <property type="entry name" value="NagB/RpiA/CoA transferase-like"/>
    <property type="match status" value="1"/>
</dbReference>
<sequence length="267" mass="28147">MHPIERLRYVARASSGDQRMLVRETASAIAGLDLDPAGLVVACRRIVERHPTAGALWWLCASLLAANDPFREAWGMADYVDDDPTPGQLMQLLPDDATVCVVGWPDLAGEAVMRRGDTTVLVIDANDEGSRLARRLQQADVQAETVPAAGMAAAVAASDLVLIEAVAGGPDAALCALGSHPTAAVAYCSEVPVWLVAGRARRLPEPMWKAMGERLASAGQGWHHDVEVVPLALCSAVLGPAGLMPADATSMAAECAMAYELLRMSAM</sequence>